<name>A0AAD9E7L3_9PEZI</name>
<evidence type="ECO:0000313" key="1">
    <source>
        <dbReference type="EMBL" id="KAK1838350.1"/>
    </source>
</evidence>
<accession>A0AAD9E7L3</accession>
<dbReference type="AlphaFoldDB" id="A0AAD9E7L3"/>
<protein>
    <recommendedName>
        <fullName evidence="3">CCHC-type domain-containing protein</fullName>
    </recommendedName>
</protein>
<dbReference type="EMBL" id="JAQOWY010000848">
    <property type="protein sequence ID" value="KAK1838350.1"/>
    <property type="molecule type" value="Genomic_DNA"/>
</dbReference>
<reference evidence="1" key="1">
    <citation type="submission" date="2023-01" db="EMBL/GenBank/DDBJ databases">
        <title>Colletotrichum chrysophilum M932 genome sequence.</title>
        <authorList>
            <person name="Baroncelli R."/>
        </authorList>
    </citation>
    <scope>NUCLEOTIDE SEQUENCE</scope>
    <source>
        <strain evidence="1">M932</strain>
    </source>
</reference>
<dbReference type="Proteomes" id="UP001243330">
    <property type="component" value="Unassembled WGS sequence"/>
</dbReference>
<comment type="caution">
    <text evidence="1">The sequence shown here is derived from an EMBL/GenBank/DDBJ whole genome shotgun (WGS) entry which is preliminary data.</text>
</comment>
<proteinExistence type="predicted"/>
<sequence length="193" mass="21872">MEALRQFAEDWENHIGNGAAVRTPTYGVLAHGVRTSSMNMDRFTEIRDDLLQDNRAFIPRADIKYVDWLNQLASKKTASLEVVELSRAEDANKLIDEGLIWQGQVFQCERYDRQCRLRQCFKCCAYGHKGTQCKATIICGYCAQEHAIRDCPSKSDTTTPRKCAACHGEHEAWHGGCPTRILEKAKIKAAYSQ</sequence>
<gene>
    <name evidence="1" type="ORF">CCHR01_19028</name>
</gene>
<keyword evidence="2" id="KW-1185">Reference proteome</keyword>
<organism evidence="1 2">
    <name type="scientific">Colletotrichum chrysophilum</name>
    <dbReference type="NCBI Taxonomy" id="1836956"/>
    <lineage>
        <taxon>Eukaryota</taxon>
        <taxon>Fungi</taxon>
        <taxon>Dikarya</taxon>
        <taxon>Ascomycota</taxon>
        <taxon>Pezizomycotina</taxon>
        <taxon>Sordariomycetes</taxon>
        <taxon>Hypocreomycetidae</taxon>
        <taxon>Glomerellales</taxon>
        <taxon>Glomerellaceae</taxon>
        <taxon>Colletotrichum</taxon>
        <taxon>Colletotrichum gloeosporioides species complex</taxon>
    </lineage>
</organism>
<evidence type="ECO:0008006" key="3">
    <source>
        <dbReference type="Google" id="ProtNLM"/>
    </source>
</evidence>
<evidence type="ECO:0000313" key="2">
    <source>
        <dbReference type="Proteomes" id="UP001243330"/>
    </source>
</evidence>